<dbReference type="NCBIfam" id="TIGR00945">
    <property type="entry name" value="tatC"/>
    <property type="match status" value="1"/>
</dbReference>
<dbReference type="GO" id="GO:0065002">
    <property type="term" value="P:intracellular protein transmembrane transport"/>
    <property type="evidence" value="ECO:0007669"/>
    <property type="project" value="TreeGrafter"/>
</dbReference>
<dbReference type="GO" id="GO:0033281">
    <property type="term" value="C:TAT protein transport complex"/>
    <property type="evidence" value="ECO:0007669"/>
    <property type="project" value="TreeGrafter"/>
</dbReference>
<feature type="transmembrane region" description="Helical" evidence="6">
    <location>
        <begin position="209"/>
        <end position="227"/>
    </location>
</feature>
<keyword evidence="7" id="KW-0150">Chloroplast</keyword>
<dbReference type="RefSeq" id="YP_277331.1">
    <property type="nucleotide sequence ID" value="NC_007288.1"/>
</dbReference>
<evidence type="ECO:0000256" key="5">
    <source>
        <dbReference type="ARBA" id="ARBA00023136"/>
    </source>
</evidence>
<dbReference type="EMBL" id="JN022705">
    <property type="protein sequence ID" value="AEI29493.1"/>
    <property type="molecule type" value="Genomic_DNA"/>
</dbReference>
<dbReference type="GO" id="GO:0009977">
    <property type="term" value="F:proton motive force dependent protein transmembrane transporter activity"/>
    <property type="evidence" value="ECO:0007669"/>
    <property type="project" value="TreeGrafter"/>
</dbReference>
<feature type="transmembrane region" description="Helical" evidence="6">
    <location>
        <begin position="233"/>
        <end position="253"/>
    </location>
</feature>
<comment type="similarity">
    <text evidence="2">Belongs to the TatC family.</text>
</comment>
<dbReference type="Pfam" id="PF00902">
    <property type="entry name" value="TatC"/>
    <property type="match status" value="1"/>
</dbReference>
<evidence type="ECO:0000256" key="1">
    <source>
        <dbReference type="ARBA" id="ARBA00004141"/>
    </source>
</evidence>
<dbReference type="HAMAP" id="MF_00902">
    <property type="entry name" value="TatC"/>
    <property type="match status" value="1"/>
</dbReference>
<dbReference type="PANTHER" id="PTHR30371:SF0">
    <property type="entry name" value="SEC-INDEPENDENT PROTEIN TRANSLOCASE PROTEIN TATC, CHLOROPLASTIC-RELATED"/>
    <property type="match status" value="1"/>
</dbReference>
<name>Q4G3D6_EMIHU</name>
<comment type="subcellular location">
    <subcellularLocation>
        <location evidence="1">Membrane</location>
        <topology evidence="1">Multi-pass membrane protein</topology>
    </subcellularLocation>
</comment>
<protein>
    <submittedName>
        <fullName evidence="7">Hypothetical chloroplast RF43</fullName>
    </submittedName>
    <submittedName>
        <fullName evidence="8">Sec-independent translocase component C</fullName>
    </submittedName>
</protein>
<geneLocation type="plastid" evidence="7"/>
<feature type="transmembrane region" description="Helical" evidence="6">
    <location>
        <begin position="83"/>
        <end position="110"/>
    </location>
</feature>
<dbReference type="GO" id="GO:0043953">
    <property type="term" value="P:protein transport by the Tat complex"/>
    <property type="evidence" value="ECO:0007669"/>
    <property type="project" value="TreeGrafter"/>
</dbReference>
<keyword evidence="8" id="KW-0934">Plastid</keyword>
<dbReference type="EMBL" id="AY741371">
    <property type="protein sequence ID" value="AAX13830.1"/>
    <property type="molecule type" value="Genomic_DNA"/>
</dbReference>
<evidence type="ECO:0000256" key="4">
    <source>
        <dbReference type="ARBA" id="ARBA00022989"/>
    </source>
</evidence>
<dbReference type="PANTHER" id="PTHR30371">
    <property type="entry name" value="SEC-INDEPENDENT PROTEIN TRANSLOCASE PROTEIN TATC"/>
    <property type="match status" value="1"/>
</dbReference>
<reference evidence="7" key="1">
    <citation type="journal article" date="2005" name="DNA Res.">
        <title>The complete plastid genome sequence of the haptophyte Emiliania huxleyi: a comparison to other plastid genomes.</title>
        <authorList>
            <person name="Sanchez-Puerta M.V."/>
            <person name="Bachvaroff T.R."/>
            <person name="Delwiche C.F."/>
        </authorList>
    </citation>
    <scope>NUCLEOTIDE SEQUENCE</scope>
    <source>
        <strain evidence="7">CCMP 373</strain>
    </source>
</reference>
<accession>Q4G3D6</accession>
<evidence type="ECO:0000256" key="6">
    <source>
        <dbReference type="SAM" id="Phobius"/>
    </source>
</evidence>
<proteinExistence type="inferred from homology"/>
<dbReference type="InterPro" id="IPR002033">
    <property type="entry name" value="TatC"/>
</dbReference>
<keyword evidence="3 6" id="KW-0812">Transmembrane</keyword>
<reference evidence="8" key="2">
    <citation type="journal article" date="2012" name="J. Eukaryot. Microbiol.">
        <title>Twenty-Fold Difference in Evolutionary Rates between the Mitochondrial and Plastid Genomes of Species with Secondary Red Plastids.</title>
        <authorList>
            <person name="Smith D.R."/>
            <person name="Keeling P.J."/>
        </authorList>
    </citation>
    <scope>NUCLEOTIDE SEQUENCE</scope>
</reference>
<gene>
    <name evidence="7" type="primary">ycf43</name>
    <name evidence="8" type="synonym">tatC</name>
</gene>
<feature type="transmembrane region" description="Helical" evidence="6">
    <location>
        <begin position="122"/>
        <end position="150"/>
    </location>
</feature>
<dbReference type="InterPro" id="IPR019820">
    <property type="entry name" value="Sec-indep_translocase_CS"/>
</dbReference>
<dbReference type="GeneID" id="3562561"/>
<evidence type="ECO:0000313" key="8">
    <source>
        <dbReference type="EMBL" id="AEI29493.1"/>
    </source>
</evidence>
<evidence type="ECO:0000313" key="7">
    <source>
        <dbReference type="EMBL" id="AAX13830.1"/>
    </source>
</evidence>
<sequence>MASAFSSQFRQKYGIFPVRTNSVTDDEMALSEHIEEFSQRLIFCLVLLTCTTLLCFIDVKEIVRIFQAPAEGIKFLQFSPGEYFFASVKIAFFGGILISSPVVIYQILLYTLPGLTKKERDVILPMTIGSGVLFSGGLWFSYAFLVPAALKFFIAYGSDVVEPFWSFDQYFNFVAVLIFSTGLAFQVPVIQIVIGLLGIISGKMMLSSWKYVIVISTILGAIITPSTDPITQILLSGALLALYLSGAGVLILLKK</sequence>
<organism evidence="7">
    <name type="scientific">Emiliania huxleyi</name>
    <name type="common">Coccolithophore</name>
    <name type="synonym">Pontosphaera huxleyi</name>
    <dbReference type="NCBI Taxonomy" id="2903"/>
    <lineage>
        <taxon>Eukaryota</taxon>
        <taxon>Haptista</taxon>
        <taxon>Haptophyta</taxon>
        <taxon>Prymnesiophyceae</taxon>
        <taxon>Isochrysidales</taxon>
        <taxon>Noelaerhabdaceae</taxon>
        <taxon>Emiliania</taxon>
    </lineage>
</organism>
<dbReference type="PRINTS" id="PR01840">
    <property type="entry name" value="TATCFAMILY"/>
</dbReference>
<evidence type="ECO:0000256" key="3">
    <source>
        <dbReference type="ARBA" id="ARBA00022692"/>
    </source>
</evidence>
<dbReference type="PROSITE" id="PS01218">
    <property type="entry name" value="TATC"/>
    <property type="match status" value="1"/>
</dbReference>
<keyword evidence="4 6" id="KW-1133">Transmembrane helix</keyword>
<dbReference type="AlphaFoldDB" id="Q4G3D6"/>
<evidence type="ECO:0000256" key="2">
    <source>
        <dbReference type="ARBA" id="ARBA00008882"/>
    </source>
</evidence>
<feature type="transmembrane region" description="Helical" evidence="6">
    <location>
        <begin position="170"/>
        <end position="197"/>
    </location>
</feature>
<keyword evidence="5 6" id="KW-0472">Membrane</keyword>